<feature type="coiled-coil region" evidence="1">
    <location>
        <begin position="29"/>
        <end position="56"/>
    </location>
</feature>
<evidence type="ECO:0000313" key="3">
    <source>
        <dbReference type="EMBL" id="KAB1258092.1"/>
    </source>
</evidence>
<evidence type="ECO:0000256" key="2">
    <source>
        <dbReference type="SAM" id="MobiDB-lite"/>
    </source>
</evidence>
<organism evidence="3 4">
    <name type="scientific">Camelus dromedarius</name>
    <name type="common">Dromedary</name>
    <name type="synonym">Arabian camel</name>
    <dbReference type="NCBI Taxonomy" id="9838"/>
    <lineage>
        <taxon>Eukaryota</taxon>
        <taxon>Metazoa</taxon>
        <taxon>Chordata</taxon>
        <taxon>Craniata</taxon>
        <taxon>Vertebrata</taxon>
        <taxon>Euteleostomi</taxon>
        <taxon>Mammalia</taxon>
        <taxon>Eutheria</taxon>
        <taxon>Laurasiatheria</taxon>
        <taxon>Artiodactyla</taxon>
        <taxon>Tylopoda</taxon>
        <taxon>Camelidae</taxon>
        <taxon>Camelus</taxon>
    </lineage>
</organism>
<keyword evidence="1" id="KW-0175">Coiled coil</keyword>
<reference evidence="3 4" key="1">
    <citation type="journal article" date="2019" name="Mol. Ecol. Resour.">
        <title>Improving Illumina assemblies with Hi-C and long reads: an example with the North African dromedary.</title>
        <authorList>
            <person name="Elbers J.P."/>
            <person name="Rogers M.F."/>
            <person name="Perelman P.L."/>
            <person name="Proskuryakova A.A."/>
            <person name="Serdyukova N.A."/>
            <person name="Johnson W.E."/>
            <person name="Horin P."/>
            <person name="Corander J."/>
            <person name="Murphy D."/>
            <person name="Burger P.A."/>
        </authorList>
    </citation>
    <scope>NUCLEOTIDE SEQUENCE [LARGE SCALE GENOMIC DNA]</scope>
    <source>
        <strain evidence="3">Drom800</strain>
        <tissue evidence="3">Blood</tissue>
    </source>
</reference>
<feature type="compositionally biased region" description="Basic and acidic residues" evidence="2">
    <location>
        <begin position="67"/>
        <end position="86"/>
    </location>
</feature>
<dbReference type="Proteomes" id="UP000299084">
    <property type="component" value="Unassembled WGS sequence"/>
</dbReference>
<accession>A0A5N4CGW0</accession>
<evidence type="ECO:0000256" key="1">
    <source>
        <dbReference type="SAM" id="Coils"/>
    </source>
</evidence>
<gene>
    <name evidence="3" type="ORF">Cadr_000022529</name>
</gene>
<sequence>MTNNAKKCLEEAIRQKKLPSEKALKFKSLKAIEKVNENLNDIIQIVRAKLQAVRDQNAKSPHLSVRAQERKFPVNNDPEFHGLKPL</sequence>
<keyword evidence="4" id="KW-1185">Reference proteome</keyword>
<protein>
    <submittedName>
        <fullName evidence="3">Uncharacterized protein</fullName>
    </submittedName>
</protein>
<evidence type="ECO:0000313" key="4">
    <source>
        <dbReference type="Proteomes" id="UP000299084"/>
    </source>
</evidence>
<dbReference type="AlphaFoldDB" id="A0A5N4CGW0"/>
<comment type="caution">
    <text evidence="3">The sequence shown here is derived from an EMBL/GenBank/DDBJ whole genome shotgun (WGS) entry which is preliminary data.</text>
</comment>
<feature type="region of interest" description="Disordered" evidence="2">
    <location>
        <begin position="59"/>
        <end position="86"/>
    </location>
</feature>
<proteinExistence type="predicted"/>
<dbReference type="EMBL" id="JWIN03000025">
    <property type="protein sequence ID" value="KAB1258092.1"/>
    <property type="molecule type" value="Genomic_DNA"/>
</dbReference>
<name>A0A5N4CGW0_CAMDR</name>